<dbReference type="EMBL" id="JACXYZ010000004">
    <property type="protein sequence ID" value="MBD3927172.1"/>
    <property type="molecule type" value="Genomic_DNA"/>
</dbReference>
<name>A0ABR8NHV6_9ACTN</name>
<evidence type="ECO:0000256" key="3">
    <source>
        <dbReference type="ARBA" id="ARBA00023163"/>
    </source>
</evidence>
<evidence type="ECO:0000259" key="4">
    <source>
        <dbReference type="PROSITE" id="PS01124"/>
    </source>
</evidence>
<sequence>MVGAWEHLPAARVPAPLAPHVLAMYGYSAEGLAPGVHRGLPSAGLTLVLSLERPLRTAPTAEAWDAGVRDAQWVSLGGLHTRAAMVEQPGRWAGVQLTLHPVGVRRLLGVPASALPVGSWDARDLVGDEVDRVVEELHAAGDWPGRYAAVNRFLLRLADRTDRAASHPGPSPEVEEAWRLLTGPSPRTVAEAADSVGYSRRRLTQLLTAETGHGPKTVQRLARFDTARREVVAAASVGASLAQVAARTGYYDQSHLVRDFREFAGLGPSAWLAAEFPNVQGAPVGVAAASGP</sequence>
<comment type="caution">
    <text evidence="5">The sequence shown here is derived from an EMBL/GenBank/DDBJ whole genome shotgun (WGS) entry which is preliminary data.</text>
</comment>
<organism evidence="5 6">
    <name type="scientific">Nocardioides cavernae</name>
    <dbReference type="NCBI Taxonomy" id="1921566"/>
    <lineage>
        <taxon>Bacteria</taxon>
        <taxon>Bacillati</taxon>
        <taxon>Actinomycetota</taxon>
        <taxon>Actinomycetes</taxon>
        <taxon>Propionibacteriales</taxon>
        <taxon>Nocardioidaceae</taxon>
        <taxon>Nocardioides</taxon>
    </lineage>
</organism>
<dbReference type="PANTHER" id="PTHR46796">
    <property type="entry name" value="HTH-TYPE TRANSCRIPTIONAL ACTIVATOR RHAS-RELATED"/>
    <property type="match status" value="1"/>
</dbReference>
<keyword evidence="2" id="KW-0238">DNA-binding</keyword>
<dbReference type="Gene3D" id="1.10.10.60">
    <property type="entry name" value="Homeodomain-like"/>
    <property type="match status" value="1"/>
</dbReference>
<keyword evidence="6" id="KW-1185">Reference proteome</keyword>
<proteinExistence type="predicted"/>
<dbReference type="Pfam" id="PF12833">
    <property type="entry name" value="HTH_18"/>
    <property type="match status" value="1"/>
</dbReference>
<dbReference type="SMART" id="SM00342">
    <property type="entry name" value="HTH_ARAC"/>
    <property type="match status" value="1"/>
</dbReference>
<dbReference type="RefSeq" id="WP_191197004.1">
    <property type="nucleotide sequence ID" value="NZ_JACXYZ010000004.1"/>
</dbReference>
<evidence type="ECO:0000313" key="6">
    <source>
        <dbReference type="Proteomes" id="UP000618818"/>
    </source>
</evidence>
<dbReference type="Proteomes" id="UP000618818">
    <property type="component" value="Unassembled WGS sequence"/>
</dbReference>
<reference evidence="5 6" key="1">
    <citation type="submission" date="2020-09" db="EMBL/GenBank/DDBJ databases">
        <title>novel species in genus Nocardioides.</title>
        <authorList>
            <person name="Zhang G."/>
        </authorList>
    </citation>
    <scope>NUCLEOTIDE SEQUENCE [LARGE SCALE GENOMIC DNA]</scope>
    <source>
        <strain evidence="5 6">KCTC 39551</strain>
    </source>
</reference>
<protein>
    <submittedName>
        <fullName evidence="5">AraC family transcriptional regulator</fullName>
    </submittedName>
</protein>
<dbReference type="PANTHER" id="PTHR46796:SF15">
    <property type="entry name" value="BLL1074 PROTEIN"/>
    <property type="match status" value="1"/>
</dbReference>
<keyword evidence="3" id="KW-0804">Transcription</keyword>
<dbReference type="InterPro" id="IPR018060">
    <property type="entry name" value="HTH_AraC"/>
</dbReference>
<evidence type="ECO:0000256" key="1">
    <source>
        <dbReference type="ARBA" id="ARBA00023015"/>
    </source>
</evidence>
<evidence type="ECO:0000256" key="2">
    <source>
        <dbReference type="ARBA" id="ARBA00023125"/>
    </source>
</evidence>
<dbReference type="InterPro" id="IPR050204">
    <property type="entry name" value="AraC_XylS_family_regulators"/>
</dbReference>
<feature type="domain" description="HTH araC/xylS-type" evidence="4">
    <location>
        <begin position="188"/>
        <end position="274"/>
    </location>
</feature>
<dbReference type="PROSITE" id="PS01124">
    <property type="entry name" value="HTH_ARAC_FAMILY_2"/>
    <property type="match status" value="1"/>
</dbReference>
<gene>
    <name evidence="5" type="ORF">IEZ26_21300</name>
</gene>
<accession>A0ABR8NHV6</accession>
<evidence type="ECO:0000313" key="5">
    <source>
        <dbReference type="EMBL" id="MBD3927172.1"/>
    </source>
</evidence>
<keyword evidence="1" id="KW-0805">Transcription regulation</keyword>